<dbReference type="EMBL" id="JBGOGF010000003">
    <property type="protein sequence ID" value="MFA1771151.1"/>
    <property type="molecule type" value="Genomic_DNA"/>
</dbReference>
<dbReference type="RefSeq" id="WP_188686687.1">
    <property type="nucleotide sequence ID" value="NZ_BMMG01000004.1"/>
</dbReference>
<keyword evidence="1" id="KW-0812">Transmembrane</keyword>
<accession>A0ABV4RDJ4</accession>
<keyword evidence="1" id="KW-1133">Transmembrane helix</keyword>
<feature type="transmembrane region" description="Helical" evidence="1">
    <location>
        <begin position="6"/>
        <end position="22"/>
    </location>
</feature>
<dbReference type="Proteomes" id="UP001570846">
    <property type="component" value="Unassembled WGS sequence"/>
</dbReference>
<evidence type="ECO:0000256" key="1">
    <source>
        <dbReference type="SAM" id="Phobius"/>
    </source>
</evidence>
<keyword evidence="3" id="KW-1185">Reference proteome</keyword>
<comment type="caution">
    <text evidence="2">The sequence shown here is derived from an EMBL/GenBank/DDBJ whole genome shotgun (WGS) entry which is preliminary data.</text>
</comment>
<dbReference type="Pfam" id="PF04298">
    <property type="entry name" value="Zn_peptidase_2"/>
    <property type="match status" value="1"/>
</dbReference>
<name>A0ABV4RDJ4_9BACT</name>
<dbReference type="PANTHER" id="PTHR36434:SF1">
    <property type="entry name" value="MEMBRANE PROTEASE YUGP-RELATED"/>
    <property type="match status" value="1"/>
</dbReference>
<reference evidence="2 3" key="1">
    <citation type="submission" date="2024-08" db="EMBL/GenBank/DDBJ databases">
        <authorList>
            <person name="Wei W."/>
        </authorList>
    </citation>
    <scope>NUCLEOTIDE SEQUENCE [LARGE SCALE GENOMIC DNA]</scope>
    <source>
        <strain evidence="2 3">XU2</strain>
    </source>
</reference>
<keyword evidence="1" id="KW-0472">Membrane</keyword>
<evidence type="ECO:0000313" key="2">
    <source>
        <dbReference type="EMBL" id="MFA1771151.1"/>
    </source>
</evidence>
<organism evidence="2 3">
    <name type="scientific">Rufibacter glacialis</name>
    <dbReference type="NCBI Taxonomy" id="1259555"/>
    <lineage>
        <taxon>Bacteria</taxon>
        <taxon>Pseudomonadati</taxon>
        <taxon>Bacteroidota</taxon>
        <taxon>Cytophagia</taxon>
        <taxon>Cytophagales</taxon>
        <taxon>Hymenobacteraceae</taxon>
        <taxon>Rufibacter</taxon>
    </lineage>
</organism>
<protein>
    <submittedName>
        <fullName evidence="2">Zinc metallopeptidase</fullName>
    </submittedName>
</protein>
<feature type="transmembrane region" description="Helical" evidence="1">
    <location>
        <begin position="198"/>
        <end position="218"/>
    </location>
</feature>
<proteinExistence type="predicted"/>
<sequence>MGGIWIIMIVMMLASALVSWTLKSKFEKYSKLGLRSGLSGREVAEMMLADNGITDVRVISTPGRLTDHYNPADKTVNLSESVYESRSAAAAAVAAHECGHAVQHAKAYTFLKFRSAMVPALSVASRYMQWILLIGVLLIQSTPIPLAIGVALFALTTIFSFVTLPVEFDASKRALAWMDTRGIVTAQEHVMAKDALKWAAMTYVVAALGSLATLLYYASLLLGRRD</sequence>
<dbReference type="InterPro" id="IPR007395">
    <property type="entry name" value="Zn_peptidase_2"/>
</dbReference>
<gene>
    <name evidence="2" type="ORF">ACD591_07600</name>
</gene>
<evidence type="ECO:0000313" key="3">
    <source>
        <dbReference type="Proteomes" id="UP001570846"/>
    </source>
</evidence>
<dbReference type="PANTHER" id="PTHR36434">
    <property type="entry name" value="MEMBRANE PROTEASE YUGP-RELATED"/>
    <property type="match status" value="1"/>
</dbReference>